<keyword evidence="2" id="KW-1133">Transmembrane helix</keyword>
<sequence length="925" mass="100440">MVMLQQPAWLLMCVPVLVMCWFWRTSSRVETAIRAILLCLLLFVLAGPRFERDARAGSLIVVADRSTSMPTEVQSRLEETLQILEEDRPHDARLGLVSFGTTAMTEGFSESGPPVIAGVLNPNGSNLEGGLQRALSLIPPDQGGRVLVISDGRWTGRDPQKAAADAAARGIAIDFRELSRGERDPVAVVSVDAPREVAPGEGFVISAWVRADVAQKVVVTLMRDGLVMARGDHSLRSGANRLAFRDLASEPGTHGYVLLIEGDGPDGIPENNRAEFILGVRGPKPVLHLGSSDDSMLPETLRRGNLALVHRDAGQMSWNLTELSRYSAVVLENVPASDIGERGLEILAAWVRESGGGLLVSGGENSFGPGGYYRSPLDPLLPVSMELRREHRKESLCIVIALDRSGSMGAAVSGHHTKMDLANLASAEVLHLLSSLDEYGHIVVDSEAHVVINRRPATQKAAMRGRILSVESAGGGIFVYEALSHAARMILSSQASSRHIILFADAADAEQPGEYRRLLAQLGKADITVSVVGLGNDQDVDAPLLSEIAQLGGGRVYFTQNPKALPRIFAQETFVVARSAFIKEPTSGKFTPGMTVLGPREWSAAPRLNGYNLTYARDEANLAWLTADDHRAPLLATWHAGTGRVAAFTGEAAGTFSGDLLDWSDYGHFWATVTRWCAGAGTRLPDNSVFTQELDRGVLRMRLHLDPLRDRDPFDVQPTVSLLRTQADRTPSSEELRLVWESPDVLQAELTLEGRETVLPTLHFGQDLHWQMAPVRLPYSPEAAPSDGTRGRVTLERLASFGAGRERLNLGGYWRDVPLVRKYVDLRPWFCLAALLLILGLVAERRTGLLAGRLQRSRLVRTVPTSPSMEESSPSSRTSGDQTVEAGKATPVRRKTDDDAGQRESGGLGAALSQARDQADKRIGK</sequence>
<keyword evidence="5" id="KW-1185">Reference proteome</keyword>
<dbReference type="PANTHER" id="PTHR37947:SF2">
    <property type="entry name" value="VON WILLEBRAND FACTOR TYPE A"/>
    <property type="match status" value="1"/>
</dbReference>
<dbReference type="Gene3D" id="3.40.50.410">
    <property type="entry name" value="von Willebrand factor, type A domain"/>
    <property type="match status" value="1"/>
</dbReference>
<evidence type="ECO:0000313" key="5">
    <source>
        <dbReference type="Proteomes" id="UP000663929"/>
    </source>
</evidence>
<evidence type="ECO:0000259" key="3">
    <source>
        <dbReference type="PROSITE" id="PS50234"/>
    </source>
</evidence>
<evidence type="ECO:0000256" key="2">
    <source>
        <dbReference type="SAM" id="Phobius"/>
    </source>
</evidence>
<dbReference type="KEGG" id="scor:J3U87_14870"/>
<evidence type="ECO:0000256" key="1">
    <source>
        <dbReference type="SAM" id="MobiDB-lite"/>
    </source>
</evidence>
<dbReference type="SUPFAM" id="SSF53300">
    <property type="entry name" value="vWA-like"/>
    <property type="match status" value="2"/>
</dbReference>
<dbReference type="Proteomes" id="UP000663929">
    <property type="component" value="Chromosome"/>
</dbReference>
<organism evidence="4 5">
    <name type="scientific">Sulfidibacter corallicola</name>
    <dbReference type="NCBI Taxonomy" id="2818388"/>
    <lineage>
        <taxon>Bacteria</taxon>
        <taxon>Pseudomonadati</taxon>
        <taxon>Acidobacteriota</taxon>
        <taxon>Holophagae</taxon>
        <taxon>Acanthopleuribacterales</taxon>
        <taxon>Acanthopleuribacteraceae</taxon>
        <taxon>Sulfidibacter</taxon>
    </lineage>
</organism>
<dbReference type="Pfam" id="PF00092">
    <property type="entry name" value="VWA"/>
    <property type="match status" value="1"/>
</dbReference>
<protein>
    <submittedName>
        <fullName evidence="4">VWA domain-containing protein</fullName>
    </submittedName>
</protein>
<dbReference type="InterPro" id="IPR036465">
    <property type="entry name" value="vWFA_dom_sf"/>
</dbReference>
<feature type="transmembrane region" description="Helical" evidence="2">
    <location>
        <begin position="6"/>
        <end position="24"/>
    </location>
</feature>
<feature type="transmembrane region" description="Helical" evidence="2">
    <location>
        <begin position="31"/>
        <end position="50"/>
    </location>
</feature>
<dbReference type="PANTHER" id="PTHR37947">
    <property type="entry name" value="BLL2462 PROTEIN"/>
    <property type="match status" value="1"/>
</dbReference>
<feature type="region of interest" description="Disordered" evidence="1">
    <location>
        <begin position="861"/>
        <end position="925"/>
    </location>
</feature>
<dbReference type="InterPro" id="IPR029062">
    <property type="entry name" value="Class_I_gatase-like"/>
</dbReference>
<dbReference type="PROSITE" id="PS50234">
    <property type="entry name" value="VWFA"/>
    <property type="match status" value="1"/>
</dbReference>
<dbReference type="SUPFAM" id="SSF52317">
    <property type="entry name" value="Class I glutamine amidotransferase-like"/>
    <property type="match status" value="1"/>
</dbReference>
<dbReference type="InterPro" id="IPR002035">
    <property type="entry name" value="VWF_A"/>
</dbReference>
<dbReference type="Gene3D" id="3.40.50.880">
    <property type="match status" value="2"/>
</dbReference>
<reference evidence="4" key="1">
    <citation type="submission" date="2021-03" db="EMBL/GenBank/DDBJ databases">
        <title>Acanthopleuribacteraceae sp. M133.</title>
        <authorList>
            <person name="Wang G."/>
        </authorList>
    </citation>
    <scope>NUCLEOTIDE SEQUENCE</scope>
    <source>
        <strain evidence="4">M133</strain>
    </source>
</reference>
<keyword evidence="2" id="KW-0472">Membrane</keyword>
<proteinExistence type="predicted"/>
<accession>A0A8A4TW71</accession>
<feature type="compositionally biased region" description="Low complexity" evidence="1">
    <location>
        <begin position="864"/>
        <end position="879"/>
    </location>
</feature>
<keyword evidence="2" id="KW-0812">Transmembrane</keyword>
<gene>
    <name evidence="4" type="ORF">J3U87_14870</name>
</gene>
<name>A0A8A4TW71_SULCO</name>
<dbReference type="EMBL" id="CP071793">
    <property type="protein sequence ID" value="QTD53733.1"/>
    <property type="molecule type" value="Genomic_DNA"/>
</dbReference>
<dbReference type="RefSeq" id="WP_237383833.1">
    <property type="nucleotide sequence ID" value="NZ_CP071793.1"/>
</dbReference>
<dbReference type="SMART" id="SM00327">
    <property type="entry name" value="VWA"/>
    <property type="match status" value="2"/>
</dbReference>
<dbReference type="CDD" id="cd00198">
    <property type="entry name" value="vWFA"/>
    <property type="match status" value="2"/>
</dbReference>
<dbReference type="Pfam" id="PF07090">
    <property type="entry name" value="GATase1_like"/>
    <property type="match status" value="1"/>
</dbReference>
<feature type="domain" description="VWFA" evidence="3">
    <location>
        <begin position="397"/>
        <end position="573"/>
    </location>
</feature>
<dbReference type="AlphaFoldDB" id="A0A8A4TW71"/>
<dbReference type="InterPro" id="IPR010768">
    <property type="entry name" value="GATase1-like"/>
</dbReference>
<evidence type="ECO:0000313" key="4">
    <source>
        <dbReference type="EMBL" id="QTD53733.1"/>
    </source>
</evidence>